<feature type="transmembrane region" description="Helical" evidence="1">
    <location>
        <begin position="89"/>
        <end position="111"/>
    </location>
</feature>
<accession>A0AA86QED8</accession>
<evidence type="ECO:0000256" key="1">
    <source>
        <dbReference type="SAM" id="Phobius"/>
    </source>
</evidence>
<feature type="transmembrane region" description="Helical" evidence="1">
    <location>
        <begin position="242"/>
        <end position="266"/>
    </location>
</feature>
<evidence type="ECO:0000313" key="2">
    <source>
        <dbReference type="EMBL" id="CAI9957706.1"/>
    </source>
</evidence>
<gene>
    <name evidence="2" type="ORF">HINF_LOCUS45351</name>
    <name evidence="3" type="ORF">HINF_LOCUS49457</name>
</gene>
<evidence type="ECO:0000313" key="3">
    <source>
        <dbReference type="EMBL" id="CAL6060914.1"/>
    </source>
</evidence>
<organism evidence="2">
    <name type="scientific">Hexamita inflata</name>
    <dbReference type="NCBI Taxonomy" id="28002"/>
    <lineage>
        <taxon>Eukaryota</taxon>
        <taxon>Metamonada</taxon>
        <taxon>Diplomonadida</taxon>
        <taxon>Hexamitidae</taxon>
        <taxon>Hexamitinae</taxon>
        <taxon>Hexamita</taxon>
    </lineage>
</organism>
<feature type="transmembrane region" description="Helical" evidence="1">
    <location>
        <begin position="20"/>
        <end position="46"/>
    </location>
</feature>
<keyword evidence="1" id="KW-0472">Membrane</keyword>
<dbReference type="AlphaFoldDB" id="A0AA86QED8"/>
<sequence>MVKSCPSWMHYCAKGKDWSTSLISIGCVSMCVLLVCCISLFILYRINMHQLVHMRQHYKIFVAVIVCVVFRVPWWFMNIVTYEDDSPPVIAVLMLNRICMLALYLAQSFYVQTWLRVILALRQFKNESVLKVLFFALDSIITVLMLCEIIYKAFDVSTPTGYSFIYELGVDFMACCSLLSCILYLSVGSVLLFKLKSYFSFCSKTIQSFVIVSVILTLSALSRFICLFYKSFFNKYMKNELFAVLCYFVPDFIPISCILIMQTVVYSGERKKRSILQEQEASTYT</sequence>
<protein>
    <submittedName>
        <fullName evidence="2">Uncharacterized protein</fullName>
    </submittedName>
</protein>
<dbReference type="Proteomes" id="UP001642409">
    <property type="component" value="Unassembled WGS sequence"/>
</dbReference>
<dbReference type="EMBL" id="CAXDID020000232">
    <property type="protein sequence ID" value="CAL6060914.1"/>
    <property type="molecule type" value="Genomic_DNA"/>
</dbReference>
<keyword evidence="1" id="KW-1133">Transmembrane helix</keyword>
<reference evidence="2" key="1">
    <citation type="submission" date="2023-06" db="EMBL/GenBank/DDBJ databases">
        <authorList>
            <person name="Kurt Z."/>
        </authorList>
    </citation>
    <scope>NUCLEOTIDE SEQUENCE</scope>
</reference>
<comment type="caution">
    <text evidence="2">The sequence shown here is derived from an EMBL/GenBank/DDBJ whole genome shotgun (WGS) entry which is preliminary data.</text>
</comment>
<dbReference type="EMBL" id="CATOUU010000890">
    <property type="protein sequence ID" value="CAI9957706.1"/>
    <property type="molecule type" value="Genomic_DNA"/>
</dbReference>
<keyword evidence="4" id="KW-1185">Reference proteome</keyword>
<name>A0AA86QED8_9EUKA</name>
<feature type="transmembrane region" description="Helical" evidence="1">
    <location>
        <begin position="171"/>
        <end position="193"/>
    </location>
</feature>
<keyword evidence="1" id="KW-0812">Transmembrane</keyword>
<feature type="transmembrane region" description="Helical" evidence="1">
    <location>
        <begin position="58"/>
        <end position="77"/>
    </location>
</feature>
<proteinExistence type="predicted"/>
<evidence type="ECO:0000313" key="4">
    <source>
        <dbReference type="Proteomes" id="UP001642409"/>
    </source>
</evidence>
<feature type="transmembrane region" description="Helical" evidence="1">
    <location>
        <begin position="205"/>
        <end position="230"/>
    </location>
</feature>
<feature type="transmembrane region" description="Helical" evidence="1">
    <location>
        <begin position="132"/>
        <end position="151"/>
    </location>
</feature>
<reference evidence="3 4" key="2">
    <citation type="submission" date="2024-07" db="EMBL/GenBank/DDBJ databases">
        <authorList>
            <person name="Akdeniz Z."/>
        </authorList>
    </citation>
    <scope>NUCLEOTIDE SEQUENCE [LARGE SCALE GENOMIC DNA]</scope>
</reference>